<feature type="compositionally biased region" description="Low complexity" evidence="1">
    <location>
        <begin position="172"/>
        <end position="191"/>
    </location>
</feature>
<dbReference type="Gene3D" id="3.30.450.150">
    <property type="entry name" value="Haem-degrading domain"/>
    <property type="match status" value="1"/>
</dbReference>
<dbReference type="EMBL" id="RYZW01000008">
    <property type="protein sequence ID" value="TDZ72045.1"/>
    <property type="molecule type" value="Genomic_DNA"/>
</dbReference>
<dbReference type="Proteomes" id="UP000295703">
    <property type="component" value="Unassembled WGS sequence"/>
</dbReference>
<protein>
    <submittedName>
        <fullName evidence="2">UPF0303 protein</fullName>
    </submittedName>
</protein>
<feature type="region of interest" description="Disordered" evidence="1">
    <location>
        <begin position="54"/>
        <end position="235"/>
    </location>
</feature>
<feature type="compositionally biased region" description="Polar residues" evidence="1">
    <location>
        <begin position="202"/>
        <end position="229"/>
    </location>
</feature>
<organism evidence="2 3">
    <name type="scientific">Colletotrichum trifolii</name>
    <dbReference type="NCBI Taxonomy" id="5466"/>
    <lineage>
        <taxon>Eukaryota</taxon>
        <taxon>Fungi</taxon>
        <taxon>Dikarya</taxon>
        <taxon>Ascomycota</taxon>
        <taxon>Pezizomycotina</taxon>
        <taxon>Sordariomycetes</taxon>
        <taxon>Hypocreomycetidae</taxon>
        <taxon>Glomerellales</taxon>
        <taxon>Glomerellaceae</taxon>
        <taxon>Colletotrichum</taxon>
        <taxon>Colletotrichum orbiculare species complex</taxon>
    </lineage>
</organism>
<name>A0A4V3HX87_COLTR</name>
<reference evidence="2 3" key="1">
    <citation type="submission" date="2018-12" db="EMBL/GenBank/DDBJ databases">
        <title>Genome sequence and assembly of Colletotrichum trifolii.</title>
        <authorList>
            <person name="Gan P."/>
            <person name="Shirasu K."/>
        </authorList>
    </citation>
    <scope>NUCLEOTIDE SEQUENCE [LARGE SCALE GENOMIC DNA]</scope>
    <source>
        <strain evidence="2 3">543-2</strain>
    </source>
</reference>
<dbReference type="InterPro" id="IPR010371">
    <property type="entry name" value="YBR137W-like"/>
</dbReference>
<sequence>MPPGRPRFDLDPFKDDIVEAYNKRDTIESTLKSLHAKGVPVNTKTLQRRMREWGLHRYAKKDPNRVGVRTSNASAAASPAATRSAQPQAEPQPAAQQQEQQQQRHHQQQHHVAPEVPDSLHDESPSSTPSIGVGDSQDQDTPIDFRLYDSGGPNSYTPQPQPRPLPLPQSQPQPLRHQPSLLQSHQQQSHPIRPPSPQPQPDTQLQRQPSQSQTLRQSVRPAFQSQPADMSQKVYTRRHPAGYGLEKSLEAVRNPTAEPVPIPKPTGDVESLKQDGDSFTLSSFTYEDAFELGHLLHARLLPFALVNKKPTVISIALANNSQVLFQTAVGPGSLPDNESWIQRKRNSVLRWGASSWLLHNKFQGDEAEFAAKFSLGPEQAGKYAIHGGGVPIRVKGVEGVIAVVVVSGLKQDEDHGVIVDVIKSNWE</sequence>
<accession>A0A4V3HX87</accession>
<dbReference type="GO" id="GO:0072380">
    <property type="term" value="C:TRC complex"/>
    <property type="evidence" value="ECO:0007669"/>
    <property type="project" value="TreeGrafter"/>
</dbReference>
<comment type="caution">
    <text evidence="2">The sequence shown here is derived from an EMBL/GenBank/DDBJ whole genome shotgun (WGS) entry which is preliminary data.</text>
</comment>
<dbReference type="InterPro" id="IPR038084">
    <property type="entry name" value="PduO/GlcC-like_sf"/>
</dbReference>
<keyword evidence="3" id="KW-1185">Reference proteome</keyword>
<feature type="compositionally biased region" description="Low complexity" evidence="1">
    <location>
        <begin position="69"/>
        <end position="101"/>
    </location>
</feature>
<dbReference type="STRING" id="5466.A0A4V3HX87"/>
<dbReference type="GO" id="GO:0006620">
    <property type="term" value="P:post-translational protein targeting to endoplasmic reticulum membrane"/>
    <property type="evidence" value="ECO:0007669"/>
    <property type="project" value="TreeGrafter"/>
</dbReference>
<feature type="compositionally biased region" description="Pro residues" evidence="1">
    <location>
        <begin position="159"/>
        <end position="171"/>
    </location>
</feature>
<dbReference type="InterPro" id="IPR005624">
    <property type="entry name" value="PduO/GlcC-like"/>
</dbReference>
<dbReference type="PANTHER" id="PTHR28255:SF1">
    <property type="entry name" value="UPF0303 PROTEIN YBR137W"/>
    <property type="match status" value="1"/>
</dbReference>
<dbReference type="PANTHER" id="PTHR28255">
    <property type="match status" value="1"/>
</dbReference>
<proteinExistence type="predicted"/>
<evidence type="ECO:0000313" key="3">
    <source>
        <dbReference type="Proteomes" id="UP000295703"/>
    </source>
</evidence>
<gene>
    <name evidence="2" type="ORF">CTRI78_v001568</name>
</gene>
<dbReference type="Pfam" id="PF03928">
    <property type="entry name" value="HbpS-like"/>
    <property type="match status" value="1"/>
</dbReference>
<dbReference type="SUPFAM" id="SSF143744">
    <property type="entry name" value="GlcG-like"/>
    <property type="match status" value="1"/>
</dbReference>
<feature type="compositionally biased region" description="Basic and acidic residues" evidence="1">
    <location>
        <begin position="54"/>
        <end position="64"/>
    </location>
</feature>
<dbReference type="AlphaFoldDB" id="A0A4V3HX87"/>
<evidence type="ECO:0000256" key="1">
    <source>
        <dbReference type="SAM" id="MobiDB-lite"/>
    </source>
</evidence>
<evidence type="ECO:0000313" key="2">
    <source>
        <dbReference type="EMBL" id="TDZ72045.1"/>
    </source>
</evidence>